<evidence type="ECO:0000313" key="1">
    <source>
        <dbReference type="EMBL" id="KAE9465164.1"/>
    </source>
</evidence>
<dbReference type="PANTHER" id="PTHR47597">
    <property type="entry name" value="IS A MEMBER OF THE PF|00364 BIOTIN-REQUIRING ENZYMES FAMILY-RELATED"/>
    <property type="match status" value="1"/>
</dbReference>
<gene>
    <name evidence="1" type="ORF">C3L33_02940</name>
</gene>
<evidence type="ECO:0000313" key="2">
    <source>
        <dbReference type="Proteomes" id="UP000428333"/>
    </source>
</evidence>
<organism evidence="1 2">
    <name type="scientific">Rhododendron williamsianum</name>
    <dbReference type="NCBI Taxonomy" id="262921"/>
    <lineage>
        <taxon>Eukaryota</taxon>
        <taxon>Viridiplantae</taxon>
        <taxon>Streptophyta</taxon>
        <taxon>Embryophyta</taxon>
        <taxon>Tracheophyta</taxon>
        <taxon>Spermatophyta</taxon>
        <taxon>Magnoliopsida</taxon>
        <taxon>eudicotyledons</taxon>
        <taxon>Gunneridae</taxon>
        <taxon>Pentapetalae</taxon>
        <taxon>asterids</taxon>
        <taxon>Ericales</taxon>
        <taxon>Ericaceae</taxon>
        <taxon>Ericoideae</taxon>
        <taxon>Rhodoreae</taxon>
        <taxon>Rhododendron</taxon>
    </lineage>
</organism>
<keyword evidence="2" id="KW-1185">Reference proteome</keyword>
<name>A0A6A4MB26_9ERIC</name>
<proteinExistence type="predicted"/>
<dbReference type="Proteomes" id="UP000428333">
    <property type="component" value="Linkage Group LG02"/>
</dbReference>
<evidence type="ECO:0008006" key="3">
    <source>
        <dbReference type="Google" id="ProtNLM"/>
    </source>
</evidence>
<dbReference type="AlphaFoldDB" id="A0A6A4MB26"/>
<reference evidence="1 2" key="1">
    <citation type="journal article" date="2019" name="Genome Biol. Evol.">
        <title>The Rhododendron genome and chromosomal organization provide insight into shared whole-genome duplications across the heath family (Ericaceae).</title>
        <authorList>
            <person name="Soza V.L."/>
            <person name="Lindsley D."/>
            <person name="Waalkes A."/>
            <person name="Ramage E."/>
            <person name="Patwardhan R.P."/>
            <person name="Burton J.N."/>
            <person name="Adey A."/>
            <person name="Kumar A."/>
            <person name="Qiu R."/>
            <person name="Shendure J."/>
            <person name="Hall B."/>
        </authorList>
    </citation>
    <scope>NUCLEOTIDE SEQUENCE [LARGE SCALE GENOMIC DNA]</scope>
    <source>
        <strain evidence="1">RSF 1966-606</strain>
    </source>
</reference>
<dbReference type="OrthoDB" id="529457at2759"/>
<accession>A0A6A4MB26</accession>
<comment type="caution">
    <text evidence="1">The sequence shown here is derived from an EMBL/GenBank/DDBJ whole genome shotgun (WGS) entry which is preliminary data.</text>
</comment>
<protein>
    <recommendedName>
        <fullName evidence="3">Lipoyl-binding domain-containing protein</fullName>
    </recommendedName>
</protein>
<dbReference type="PANTHER" id="PTHR47597:SF2">
    <property type="entry name" value="LIPOYL-BINDING DOMAIN-CONTAINING PROTEIN"/>
    <property type="match status" value="1"/>
</dbReference>
<dbReference type="InterPro" id="IPR053217">
    <property type="entry name" value="ACC_Biotin_Carrier"/>
</dbReference>
<sequence length="223" mass="23623">MHSIGSVGAVSHVRSVSQKPCMVSAHNAACPTVSKSRIQGLAFGGSSLIKRQGMVVSCIKATETRAAVKSGGELALMLEVCDETEVAELKLKVGDFEMHLKRNIGATKAPRPVATPTSPLPVRTKLAALEASGSSGYDLVLSTLVGTFRRGRTLKGDKQPPICHEGDVIKEGQVIGYMDQSGTELPVKKLLVTGIPLLPYCHNFVVSIPSPTCDLQVTFAGER</sequence>
<feature type="non-terminal residue" evidence="1">
    <location>
        <position position="1"/>
    </location>
</feature>
<dbReference type="EMBL" id="QEFC01000299">
    <property type="protein sequence ID" value="KAE9465164.1"/>
    <property type="molecule type" value="Genomic_DNA"/>
</dbReference>